<proteinExistence type="predicted"/>
<keyword evidence="4" id="KW-1185">Reference proteome</keyword>
<sequence>MLKNTLRAAKSVEQLSTRLAHGKPTSRKIPDSAPSELREAFSHFFDPVEKVAAPTGKGGHRLVAHVAPSPVYEGVARKLGYRHKNGFQEL</sequence>
<name>A0A1I7SKY6_BURXY</name>
<dbReference type="Proteomes" id="UP000095284">
    <property type="component" value="Unplaced"/>
</dbReference>
<dbReference type="Proteomes" id="UP000582659">
    <property type="component" value="Unassembled WGS sequence"/>
</dbReference>
<reference evidence="5" key="1">
    <citation type="submission" date="2016-11" db="UniProtKB">
        <authorList>
            <consortium name="WormBaseParasite"/>
        </authorList>
    </citation>
    <scope>IDENTIFICATION</scope>
</reference>
<organism evidence="3 5">
    <name type="scientific">Bursaphelenchus xylophilus</name>
    <name type="common">Pinewood nematode worm</name>
    <name type="synonym">Aphelenchoides xylophilus</name>
    <dbReference type="NCBI Taxonomy" id="6326"/>
    <lineage>
        <taxon>Eukaryota</taxon>
        <taxon>Metazoa</taxon>
        <taxon>Ecdysozoa</taxon>
        <taxon>Nematoda</taxon>
        <taxon>Chromadorea</taxon>
        <taxon>Rhabditida</taxon>
        <taxon>Tylenchina</taxon>
        <taxon>Tylenchomorpha</taxon>
        <taxon>Aphelenchoidea</taxon>
        <taxon>Aphelenchoididae</taxon>
        <taxon>Bursaphelenchus</taxon>
    </lineage>
</organism>
<dbReference type="AlphaFoldDB" id="A0A1I7SKY6"/>
<dbReference type="OrthoDB" id="5821500at2759"/>
<dbReference type="WBParaSite" id="BXY_1371800.1">
    <property type="protein sequence ID" value="BXY_1371800.1"/>
    <property type="gene ID" value="BXY_1371800"/>
</dbReference>
<protein>
    <submittedName>
        <fullName evidence="1">(pine wood nematode) hypothetical protein</fullName>
    </submittedName>
</protein>
<dbReference type="Proteomes" id="UP000659654">
    <property type="component" value="Unassembled WGS sequence"/>
</dbReference>
<evidence type="ECO:0000313" key="4">
    <source>
        <dbReference type="Proteomes" id="UP000659654"/>
    </source>
</evidence>
<evidence type="ECO:0000313" key="1">
    <source>
        <dbReference type="EMBL" id="CAD5233847.1"/>
    </source>
</evidence>
<reference evidence="2" key="2">
    <citation type="submission" date="2020-08" db="EMBL/GenBank/DDBJ databases">
        <authorList>
            <person name="Kikuchi T."/>
        </authorList>
    </citation>
    <scope>NUCLEOTIDE SEQUENCE</scope>
    <source>
        <strain evidence="1">Ka4C1</strain>
    </source>
</reference>
<evidence type="ECO:0000313" key="5">
    <source>
        <dbReference type="WBParaSite" id="BXY_1371800.1"/>
    </source>
</evidence>
<evidence type="ECO:0000313" key="3">
    <source>
        <dbReference type="Proteomes" id="UP000095284"/>
    </source>
</evidence>
<accession>A0A1I7SKY6</accession>
<evidence type="ECO:0000313" key="2">
    <source>
        <dbReference type="EMBL" id="CAG9129301.1"/>
    </source>
</evidence>
<gene>
    <name evidence="1" type="ORF">BXYJ_LOCUS13938</name>
</gene>
<dbReference type="EMBL" id="CAJFDI010000006">
    <property type="protein sequence ID" value="CAD5233847.1"/>
    <property type="molecule type" value="Genomic_DNA"/>
</dbReference>
<dbReference type="EMBL" id="CAJFCV020000006">
    <property type="protein sequence ID" value="CAG9129301.1"/>
    <property type="molecule type" value="Genomic_DNA"/>
</dbReference>